<name>A0A1Q3CVI9_CEPFO</name>
<comment type="caution">
    <text evidence="2">The sequence shown here is derived from an EMBL/GenBank/DDBJ whole genome shotgun (WGS) entry which is preliminary data.</text>
</comment>
<dbReference type="AlphaFoldDB" id="A0A1Q3CVI9"/>
<feature type="region of interest" description="Disordered" evidence="1">
    <location>
        <begin position="88"/>
        <end position="185"/>
    </location>
</feature>
<dbReference type="PANTHER" id="PTHR33701:SF2">
    <property type="entry name" value="TRANSMEMBRANE PROTEIN"/>
    <property type="match status" value="1"/>
</dbReference>
<feature type="compositionally biased region" description="Polar residues" evidence="1">
    <location>
        <begin position="124"/>
        <end position="146"/>
    </location>
</feature>
<feature type="compositionally biased region" description="Low complexity" evidence="1">
    <location>
        <begin position="89"/>
        <end position="114"/>
    </location>
</feature>
<dbReference type="FunCoup" id="A0A1Q3CVI9">
    <property type="interactions" value="204"/>
</dbReference>
<evidence type="ECO:0000313" key="3">
    <source>
        <dbReference type="Proteomes" id="UP000187406"/>
    </source>
</evidence>
<keyword evidence="3" id="KW-1185">Reference proteome</keyword>
<proteinExistence type="predicted"/>
<protein>
    <submittedName>
        <fullName evidence="2">Uncharacterized protein</fullName>
    </submittedName>
</protein>
<accession>A0A1Q3CVI9</accession>
<dbReference type="Proteomes" id="UP000187406">
    <property type="component" value="Unassembled WGS sequence"/>
</dbReference>
<reference evidence="3" key="1">
    <citation type="submission" date="2016-04" db="EMBL/GenBank/DDBJ databases">
        <title>Cephalotus genome sequencing.</title>
        <authorList>
            <person name="Fukushima K."/>
            <person name="Hasebe M."/>
            <person name="Fang X."/>
        </authorList>
    </citation>
    <scope>NUCLEOTIDE SEQUENCE [LARGE SCALE GENOMIC DNA]</scope>
    <source>
        <strain evidence="3">cv. St1</strain>
    </source>
</reference>
<evidence type="ECO:0000256" key="1">
    <source>
        <dbReference type="SAM" id="MobiDB-lite"/>
    </source>
</evidence>
<organism evidence="2 3">
    <name type="scientific">Cephalotus follicularis</name>
    <name type="common">Albany pitcher plant</name>
    <dbReference type="NCBI Taxonomy" id="3775"/>
    <lineage>
        <taxon>Eukaryota</taxon>
        <taxon>Viridiplantae</taxon>
        <taxon>Streptophyta</taxon>
        <taxon>Embryophyta</taxon>
        <taxon>Tracheophyta</taxon>
        <taxon>Spermatophyta</taxon>
        <taxon>Magnoliopsida</taxon>
        <taxon>eudicotyledons</taxon>
        <taxon>Gunneridae</taxon>
        <taxon>Pentapetalae</taxon>
        <taxon>rosids</taxon>
        <taxon>fabids</taxon>
        <taxon>Oxalidales</taxon>
        <taxon>Cephalotaceae</taxon>
        <taxon>Cephalotus</taxon>
    </lineage>
</organism>
<dbReference type="EMBL" id="BDDD01003141">
    <property type="protein sequence ID" value="GAV84202.1"/>
    <property type="molecule type" value="Genomic_DNA"/>
</dbReference>
<dbReference type="PANTHER" id="PTHR33701">
    <property type="entry name" value="TRANSMEMBRANE PROTEIN"/>
    <property type="match status" value="1"/>
</dbReference>
<gene>
    <name evidence="2" type="ORF">CFOL_v3_27646</name>
</gene>
<dbReference type="STRING" id="3775.A0A1Q3CVI9"/>
<sequence>MIMGNEEERKWSDKKMEADEGVRTLECLRGRLLAERQASRVAKEEAELMGNKLIELENRLREETKLRNKAEKKLEFLNKKLESFKMTHNLAESEQSSSLEENNAPSCSSSSSTSGPIEEDQDPKSQVTTPLASQNLESSESQNTPFMHSLESPLKEKSSISGADSNIKDSSLENSSDKSIPSCKDLNTDYHRVELESYASNGSDNGDDSADNSMALVPVSWPVTKPSSELKIVNVSVSEVLDALRHARERIQCSMERRRHMITTGPA</sequence>
<dbReference type="InParanoid" id="A0A1Q3CVI9"/>
<evidence type="ECO:0000313" key="2">
    <source>
        <dbReference type="EMBL" id="GAV84202.1"/>
    </source>
</evidence>
<dbReference type="OrthoDB" id="1939750at2759"/>